<reference evidence="1" key="1">
    <citation type="submission" date="2018-02" db="EMBL/GenBank/DDBJ databases">
        <title>Rhizophora mucronata_Transcriptome.</title>
        <authorList>
            <person name="Meera S.P."/>
            <person name="Sreeshan A."/>
            <person name="Augustine A."/>
        </authorList>
    </citation>
    <scope>NUCLEOTIDE SEQUENCE</scope>
    <source>
        <tissue evidence="1">Leaf</tissue>
    </source>
</reference>
<organism evidence="1">
    <name type="scientific">Rhizophora mucronata</name>
    <name type="common">Asiatic mangrove</name>
    <dbReference type="NCBI Taxonomy" id="61149"/>
    <lineage>
        <taxon>Eukaryota</taxon>
        <taxon>Viridiplantae</taxon>
        <taxon>Streptophyta</taxon>
        <taxon>Embryophyta</taxon>
        <taxon>Tracheophyta</taxon>
        <taxon>Spermatophyta</taxon>
        <taxon>Magnoliopsida</taxon>
        <taxon>eudicotyledons</taxon>
        <taxon>Gunneridae</taxon>
        <taxon>Pentapetalae</taxon>
        <taxon>rosids</taxon>
        <taxon>fabids</taxon>
        <taxon>Malpighiales</taxon>
        <taxon>Rhizophoraceae</taxon>
        <taxon>Rhizophora</taxon>
    </lineage>
</organism>
<dbReference type="AlphaFoldDB" id="A0A2P2Q1Y5"/>
<proteinExistence type="predicted"/>
<accession>A0A2P2Q1Y5</accession>
<sequence>MRDFFFFLKKNGFWGFPPF</sequence>
<evidence type="ECO:0000313" key="1">
    <source>
        <dbReference type="EMBL" id="MBX60991.1"/>
    </source>
</evidence>
<dbReference type="EMBL" id="GGEC01080507">
    <property type="protein sequence ID" value="MBX60991.1"/>
    <property type="molecule type" value="Transcribed_RNA"/>
</dbReference>
<protein>
    <submittedName>
        <fullName evidence="1">Uncharacterized protein</fullName>
    </submittedName>
</protein>
<name>A0A2P2Q1Y5_RHIMU</name>